<sequence length="500" mass="53834">MPTAANDIARLTRGKSRQAGLTAACVLAALVASASPLSTRAQQPSPPSEATETPADAETTTGALPPGPATTGDRVVSGPAPDPALELRAKRDQVSSELQEIAASMKLSEEKATELENSIAELEKTSESLKTALIESAKRRKDIEKQISEGEKRLADIGLREDEIRASFRERRSMLAEVLAALQRMGRNPPPALLVSPEDALSSVRTAILLGAVVPGIRHETDKLAADLEELIALRNAGKQEMDSLVAAIANRQEEERRMDLLVVENDRLARTNSLQLQAERKQSEALAERASTMEALIQSLESEITSVRQAAELARAEEARRSQMSEEQKARALELAQSGLPDKNRIAPAYPFSELKQKLDLPIAGETLRQFGDPDGTGHQAQGIVIASQPGALVTAPADAWVVFAGNFRSYGQMIILNTGDGYHMVLSGMDRISTSQGKFVLSGEPLATMGEKRVASATVLALETDRPTLYIELRKDGKPVDSRPWWAGGDSGKAQNDT</sequence>
<feature type="compositionally biased region" description="Low complexity" evidence="8">
    <location>
        <begin position="48"/>
        <end position="72"/>
    </location>
</feature>
<feature type="coiled-coil region" evidence="7">
    <location>
        <begin position="98"/>
        <end position="132"/>
    </location>
</feature>
<feature type="signal peptide" evidence="9">
    <location>
        <begin position="1"/>
        <end position="34"/>
    </location>
</feature>
<dbReference type="Pfam" id="PF01551">
    <property type="entry name" value="Peptidase_M23"/>
    <property type="match status" value="1"/>
</dbReference>
<evidence type="ECO:0000256" key="7">
    <source>
        <dbReference type="SAM" id="Coils"/>
    </source>
</evidence>
<evidence type="ECO:0000313" key="11">
    <source>
        <dbReference type="EMBL" id="EKF61244.1"/>
    </source>
</evidence>
<evidence type="ECO:0000256" key="6">
    <source>
        <dbReference type="ARBA" id="ARBA00023049"/>
    </source>
</evidence>
<name>K2QBI5_9HYPH</name>
<keyword evidence="12" id="KW-1185">Reference proteome</keyword>
<evidence type="ECO:0000256" key="5">
    <source>
        <dbReference type="ARBA" id="ARBA00022833"/>
    </source>
</evidence>
<dbReference type="AlphaFoldDB" id="K2QBI5"/>
<feature type="coiled-coil region" evidence="7">
    <location>
        <begin position="252"/>
        <end position="328"/>
    </location>
</feature>
<dbReference type="InterPro" id="IPR016047">
    <property type="entry name" value="M23ase_b-sheet_dom"/>
</dbReference>
<evidence type="ECO:0000259" key="10">
    <source>
        <dbReference type="Pfam" id="PF01551"/>
    </source>
</evidence>
<feature type="region of interest" description="Disordered" evidence="8">
    <location>
        <begin position="36"/>
        <end position="83"/>
    </location>
</feature>
<proteinExistence type="predicted"/>
<dbReference type="Gene3D" id="2.70.70.10">
    <property type="entry name" value="Glucose Permease (Domain IIA)"/>
    <property type="match status" value="1"/>
</dbReference>
<keyword evidence="9" id="KW-0732">Signal</keyword>
<keyword evidence="3" id="KW-0479">Metal-binding</keyword>
<dbReference type="GO" id="GO:0004222">
    <property type="term" value="F:metalloendopeptidase activity"/>
    <property type="evidence" value="ECO:0007669"/>
    <property type="project" value="TreeGrafter"/>
</dbReference>
<dbReference type="InterPro" id="IPR011055">
    <property type="entry name" value="Dup_hybrid_motif"/>
</dbReference>
<feature type="chain" id="PRO_5003866944" evidence="9">
    <location>
        <begin position="35"/>
        <end position="500"/>
    </location>
</feature>
<evidence type="ECO:0000256" key="2">
    <source>
        <dbReference type="ARBA" id="ARBA00022670"/>
    </source>
</evidence>
<comment type="caution">
    <text evidence="11">The sequence shown here is derived from an EMBL/GenBank/DDBJ whole genome shotgun (WGS) entry which is preliminary data.</text>
</comment>
<protein>
    <submittedName>
        <fullName evidence="11">Metalloendopeptidase</fullName>
    </submittedName>
</protein>
<dbReference type="PANTHER" id="PTHR21666:SF288">
    <property type="entry name" value="CELL DIVISION PROTEIN YTFB"/>
    <property type="match status" value="1"/>
</dbReference>
<dbReference type="PANTHER" id="PTHR21666">
    <property type="entry name" value="PEPTIDASE-RELATED"/>
    <property type="match status" value="1"/>
</dbReference>
<evidence type="ECO:0000256" key="3">
    <source>
        <dbReference type="ARBA" id="ARBA00022723"/>
    </source>
</evidence>
<gene>
    <name evidence="11" type="ORF">QWE_01705</name>
</gene>
<dbReference type="PATRIC" id="fig|1156935.5.peg.345"/>
<organism evidence="11 12">
    <name type="scientific">Agrobacterium albertimagni AOL15</name>
    <dbReference type="NCBI Taxonomy" id="1156935"/>
    <lineage>
        <taxon>Bacteria</taxon>
        <taxon>Pseudomonadati</taxon>
        <taxon>Pseudomonadota</taxon>
        <taxon>Alphaproteobacteria</taxon>
        <taxon>Hyphomicrobiales</taxon>
        <taxon>Rhizobiaceae</taxon>
        <taxon>Rhizobium/Agrobacterium group</taxon>
        <taxon>Agrobacterium</taxon>
    </lineage>
</organism>
<evidence type="ECO:0000256" key="9">
    <source>
        <dbReference type="SAM" id="SignalP"/>
    </source>
</evidence>
<evidence type="ECO:0000313" key="12">
    <source>
        <dbReference type="Proteomes" id="UP000007123"/>
    </source>
</evidence>
<keyword evidence="5" id="KW-0862">Zinc</keyword>
<dbReference type="InterPro" id="IPR050570">
    <property type="entry name" value="Cell_wall_metabolism_enzyme"/>
</dbReference>
<dbReference type="CDD" id="cd12797">
    <property type="entry name" value="M23_peptidase"/>
    <property type="match status" value="1"/>
</dbReference>
<dbReference type="GO" id="GO:0046872">
    <property type="term" value="F:metal ion binding"/>
    <property type="evidence" value="ECO:0007669"/>
    <property type="project" value="UniProtKB-KW"/>
</dbReference>
<keyword evidence="6" id="KW-0482">Metalloprotease</keyword>
<keyword evidence="2" id="KW-0645">Protease</keyword>
<reference evidence="11 12" key="1">
    <citation type="journal article" date="2012" name="J. Bacteriol.">
        <title>Draft Genome Sequence of Agrobacterium albertimagni Strain AOL15.</title>
        <authorList>
            <person name="Trimble W.L."/>
            <person name="Phung le T."/>
            <person name="Meyer F."/>
            <person name="Gilbert J.A."/>
            <person name="Silver S."/>
        </authorList>
    </citation>
    <scope>NUCLEOTIDE SEQUENCE [LARGE SCALE GENOMIC DNA]</scope>
    <source>
        <strain evidence="11 12">AOL15</strain>
    </source>
</reference>
<dbReference type="SUPFAM" id="SSF51261">
    <property type="entry name" value="Duplicated hybrid motif"/>
    <property type="match status" value="1"/>
</dbReference>
<dbReference type="EMBL" id="ALJF01000002">
    <property type="protein sequence ID" value="EKF61244.1"/>
    <property type="molecule type" value="Genomic_DNA"/>
</dbReference>
<comment type="cofactor">
    <cofactor evidence="1">
        <name>Zn(2+)</name>
        <dbReference type="ChEBI" id="CHEBI:29105"/>
    </cofactor>
</comment>
<dbReference type="Proteomes" id="UP000007123">
    <property type="component" value="Unassembled WGS sequence"/>
</dbReference>
<accession>K2QBI5</accession>
<dbReference type="STRING" id="1156935.QWE_01705"/>
<dbReference type="eggNOG" id="COG4942">
    <property type="taxonomic scope" value="Bacteria"/>
</dbReference>
<dbReference type="GO" id="GO:0006508">
    <property type="term" value="P:proteolysis"/>
    <property type="evidence" value="ECO:0007669"/>
    <property type="project" value="UniProtKB-KW"/>
</dbReference>
<evidence type="ECO:0000256" key="8">
    <source>
        <dbReference type="SAM" id="MobiDB-lite"/>
    </source>
</evidence>
<feature type="domain" description="M23ase beta-sheet core" evidence="10">
    <location>
        <begin position="382"/>
        <end position="483"/>
    </location>
</feature>
<feature type="region of interest" description="Disordered" evidence="8">
    <location>
        <begin position="480"/>
        <end position="500"/>
    </location>
</feature>
<evidence type="ECO:0000256" key="1">
    <source>
        <dbReference type="ARBA" id="ARBA00001947"/>
    </source>
</evidence>
<keyword evidence="7" id="KW-0175">Coiled coil</keyword>
<evidence type="ECO:0000256" key="4">
    <source>
        <dbReference type="ARBA" id="ARBA00022801"/>
    </source>
</evidence>
<keyword evidence="4" id="KW-0378">Hydrolase</keyword>